<dbReference type="Proteomes" id="UP001154255">
    <property type="component" value="Unassembled WGS sequence"/>
</dbReference>
<keyword evidence="5" id="KW-1185">Reference proteome</keyword>
<dbReference type="Proteomes" id="UP001154259">
    <property type="component" value="Unassembled WGS sequence"/>
</dbReference>
<sequence>MDNFVGVLILPFIMLALSIFLIVRSFLPPSQKTAKCDQCGSSNVDCIHREEIERFLERSTKQFQPNQITTVKISKTYICSSCHHEFKLMDYYQLTRRILDQFDLEDQAIQRNRQKYNLNSE</sequence>
<dbReference type="RefSeq" id="WP_271789446.1">
    <property type="nucleotide sequence ID" value="NZ_CAMXCM010000001.1"/>
</dbReference>
<reference evidence="2" key="1">
    <citation type="submission" date="2022-10" db="EMBL/GenBank/DDBJ databases">
        <authorList>
            <person name="Botero Cardona J."/>
        </authorList>
    </citation>
    <scope>NUCLEOTIDE SEQUENCE</scope>
    <source>
        <strain evidence="2">LMG 31819</strain>
        <strain evidence="3">R-53529</strain>
    </source>
</reference>
<evidence type="ECO:0000313" key="3">
    <source>
        <dbReference type="EMBL" id="CAI3939645.1"/>
    </source>
</evidence>
<evidence type="ECO:0000313" key="2">
    <source>
        <dbReference type="EMBL" id="CAI3922173.1"/>
    </source>
</evidence>
<keyword evidence="1" id="KW-0812">Transmembrane</keyword>
<proteinExistence type="predicted"/>
<evidence type="ECO:0000313" key="5">
    <source>
        <dbReference type="Proteomes" id="UP001154259"/>
    </source>
</evidence>
<feature type="transmembrane region" description="Helical" evidence="1">
    <location>
        <begin position="6"/>
        <end position="27"/>
    </location>
</feature>
<dbReference type="EMBL" id="CAMXCM010000001">
    <property type="protein sequence ID" value="CAI3922173.1"/>
    <property type="molecule type" value="Genomic_DNA"/>
</dbReference>
<comment type="caution">
    <text evidence="2">The sequence shown here is derived from an EMBL/GenBank/DDBJ whole genome shotgun (WGS) entry which is preliminary data.</text>
</comment>
<protein>
    <submittedName>
        <fullName evidence="2">Uncharacterized protein</fullName>
    </submittedName>
</protein>
<keyword evidence="1" id="KW-1133">Transmembrane helix</keyword>
<evidence type="ECO:0000256" key="1">
    <source>
        <dbReference type="SAM" id="Phobius"/>
    </source>
</evidence>
<dbReference type="AlphaFoldDB" id="A0A9W4XGP6"/>
<name>A0A9W4XGP6_9PROT</name>
<organism evidence="2 4">
    <name type="scientific">Commensalibacter communis</name>
    <dbReference type="NCBI Taxonomy" id="2972786"/>
    <lineage>
        <taxon>Bacteria</taxon>
        <taxon>Pseudomonadati</taxon>
        <taxon>Pseudomonadota</taxon>
        <taxon>Alphaproteobacteria</taxon>
        <taxon>Acetobacterales</taxon>
        <taxon>Acetobacteraceae</taxon>
    </lineage>
</organism>
<evidence type="ECO:0000313" key="4">
    <source>
        <dbReference type="Proteomes" id="UP001154255"/>
    </source>
</evidence>
<keyword evidence="1" id="KW-0472">Membrane</keyword>
<gene>
    <name evidence="3" type="ORF">R53529_LOCUS1034</name>
    <name evidence="2" type="ORF">R53530_LOCUS66</name>
</gene>
<dbReference type="EMBL" id="CAMXCS010000001">
    <property type="protein sequence ID" value="CAI3939645.1"/>
    <property type="molecule type" value="Genomic_DNA"/>
</dbReference>
<accession>A0A9W4XGP6</accession>